<name>A0A8J3I383_9CHLR</name>
<comment type="caution">
    <text evidence="1">The sequence shown here is derived from an EMBL/GenBank/DDBJ whole genome shotgun (WGS) entry which is preliminary data.</text>
</comment>
<keyword evidence="2" id="KW-1185">Reference proteome</keyword>
<dbReference type="Proteomes" id="UP000612362">
    <property type="component" value="Unassembled WGS sequence"/>
</dbReference>
<organism evidence="1 2">
    <name type="scientific">Ktedonospora formicarum</name>
    <dbReference type="NCBI Taxonomy" id="2778364"/>
    <lineage>
        <taxon>Bacteria</taxon>
        <taxon>Bacillati</taxon>
        <taxon>Chloroflexota</taxon>
        <taxon>Ktedonobacteria</taxon>
        <taxon>Ktedonobacterales</taxon>
        <taxon>Ktedonobacteraceae</taxon>
        <taxon>Ktedonospora</taxon>
    </lineage>
</organism>
<evidence type="ECO:0000313" key="1">
    <source>
        <dbReference type="EMBL" id="GHO45198.1"/>
    </source>
</evidence>
<dbReference type="RefSeq" id="WP_220194546.1">
    <property type="nucleotide sequence ID" value="NZ_BNJF01000001.1"/>
</dbReference>
<dbReference type="EMBL" id="BNJF01000001">
    <property type="protein sequence ID" value="GHO45198.1"/>
    <property type="molecule type" value="Genomic_DNA"/>
</dbReference>
<reference evidence="1" key="1">
    <citation type="submission" date="2020-10" db="EMBL/GenBank/DDBJ databases">
        <title>Taxonomic study of unclassified bacteria belonging to the class Ktedonobacteria.</title>
        <authorList>
            <person name="Yabe S."/>
            <person name="Wang C.M."/>
            <person name="Zheng Y."/>
            <person name="Sakai Y."/>
            <person name="Cavaletti L."/>
            <person name="Monciardini P."/>
            <person name="Donadio S."/>
        </authorList>
    </citation>
    <scope>NUCLEOTIDE SEQUENCE</scope>
    <source>
        <strain evidence="1">SOSP1-1</strain>
    </source>
</reference>
<accession>A0A8J3I383</accession>
<evidence type="ECO:0000313" key="2">
    <source>
        <dbReference type="Proteomes" id="UP000612362"/>
    </source>
</evidence>
<proteinExistence type="predicted"/>
<sequence length="66" mass="7233">MKQHLTLTSLKQVQELAVLSKHYEAMLQTIQASLVKVVQDDTGIDVSSGEWHLDTDTGAIEHGTAD</sequence>
<gene>
    <name evidence="1" type="ORF">KSX_33610</name>
</gene>
<dbReference type="AlphaFoldDB" id="A0A8J3I383"/>
<protein>
    <submittedName>
        <fullName evidence="1">Uncharacterized protein</fullName>
    </submittedName>
</protein>